<dbReference type="AlphaFoldDB" id="A0A0C9UDZ3"/>
<protein>
    <submittedName>
        <fullName evidence="2">Uncharacterized protein</fullName>
    </submittedName>
</protein>
<feature type="region of interest" description="Disordered" evidence="1">
    <location>
        <begin position="1"/>
        <end position="30"/>
    </location>
</feature>
<reference evidence="2 3" key="1">
    <citation type="submission" date="2014-06" db="EMBL/GenBank/DDBJ databases">
        <title>Evolutionary Origins and Diversification of the Mycorrhizal Mutualists.</title>
        <authorList>
            <consortium name="DOE Joint Genome Institute"/>
            <consortium name="Mycorrhizal Genomics Consortium"/>
            <person name="Kohler A."/>
            <person name="Kuo A."/>
            <person name="Nagy L.G."/>
            <person name="Floudas D."/>
            <person name="Copeland A."/>
            <person name="Barry K.W."/>
            <person name="Cichocki N."/>
            <person name="Veneault-Fourrey C."/>
            <person name="LaButti K."/>
            <person name="Lindquist E.A."/>
            <person name="Lipzen A."/>
            <person name="Lundell T."/>
            <person name="Morin E."/>
            <person name="Murat C."/>
            <person name="Riley R."/>
            <person name="Ohm R."/>
            <person name="Sun H."/>
            <person name="Tunlid A."/>
            <person name="Henrissat B."/>
            <person name="Grigoriev I.V."/>
            <person name="Hibbett D.S."/>
            <person name="Martin F."/>
        </authorList>
    </citation>
    <scope>NUCLEOTIDE SEQUENCE [LARGE SCALE GENOMIC DNA]</scope>
    <source>
        <strain evidence="2 3">SS14</strain>
    </source>
</reference>
<evidence type="ECO:0000256" key="1">
    <source>
        <dbReference type="SAM" id="MobiDB-lite"/>
    </source>
</evidence>
<evidence type="ECO:0000313" key="2">
    <source>
        <dbReference type="EMBL" id="KIJ41268.1"/>
    </source>
</evidence>
<sequence length="69" mass="7439">MHSWFGNSSPGTPQAVALPTWNSPASPPPGNVQSFIEFAHEKSKTVSRESLKDLPRVQFRSSAAVGDTD</sequence>
<proteinExistence type="predicted"/>
<dbReference type="HOGENOM" id="CLU_2777575_0_0_1"/>
<dbReference type="Proteomes" id="UP000054279">
    <property type="component" value="Unassembled WGS sequence"/>
</dbReference>
<dbReference type="EMBL" id="KN837138">
    <property type="protein sequence ID" value="KIJ41268.1"/>
    <property type="molecule type" value="Genomic_DNA"/>
</dbReference>
<gene>
    <name evidence="2" type="ORF">M422DRAFT_31858</name>
</gene>
<keyword evidence="3" id="KW-1185">Reference proteome</keyword>
<name>A0A0C9UDZ3_SPHS4</name>
<feature type="compositionally biased region" description="Polar residues" evidence="1">
    <location>
        <begin position="1"/>
        <end position="12"/>
    </location>
</feature>
<evidence type="ECO:0000313" key="3">
    <source>
        <dbReference type="Proteomes" id="UP000054279"/>
    </source>
</evidence>
<accession>A0A0C9UDZ3</accession>
<organism evidence="2 3">
    <name type="scientific">Sphaerobolus stellatus (strain SS14)</name>
    <dbReference type="NCBI Taxonomy" id="990650"/>
    <lineage>
        <taxon>Eukaryota</taxon>
        <taxon>Fungi</taxon>
        <taxon>Dikarya</taxon>
        <taxon>Basidiomycota</taxon>
        <taxon>Agaricomycotina</taxon>
        <taxon>Agaricomycetes</taxon>
        <taxon>Phallomycetidae</taxon>
        <taxon>Geastrales</taxon>
        <taxon>Sphaerobolaceae</taxon>
        <taxon>Sphaerobolus</taxon>
    </lineage>
</organism>